<reference evidence="2" key="1">
    <citation type="submission" date="2016-03" db="EMBL/GenBank/DDBJ databases">
        <title>Draft genome sequence of Rosellinia necatrix.</title>
        <authorList>
            <person name="Kanematsu S."/>
        </authorList>
    </citation>
    <scope>NUCLEOTIDE SEQUENCE [LARGE SCALE GENOMIC DNA]</scope>
    <source>
        <strain evidence="2">W97</strain>
    </source>
</reference>
<feature type="compositionally biased region" description="Basic residues" evidence="1">
    <location>
        <begin position="664"/>
        <end position="674"/>
    </location>
</feature>
<dbReference type="Proteomes" id="UP000054516">
    <property type="component" value="Unassembled WGS sequence"/>
</dbReference>
<dbReference type="AlphaFoldDB" id="A0A1W2TTZ7"/>
<feature type="compositionally biased region" description="Pro residues" evidence="1">
    <location>
        <begin position="533"/>
        <end position="560"/>
    </location>
</feature>
<feature type="compositionally biased region" description="Basic and acidic residues" evidence="1">
    <location>
        <begin position="706"/>
        <end position="716"/>
    </location>
</feature>
<feature type="compositionally biased region" description="Low complexity" evidence="1">
    <location>
        <begin position="62"/>
        <end position="78"/>
    </location>
</feature>
<feature type="compositionally biased region" description="Low complexity" evidence="1">
    <location>
        <begin position="460"/>
        <end position="469"/>
    </location>
</feature>
<feature type="compositionally biased region" description="Basic and acidic residues" evidence="1">
    <location>
        <begin position="491"/>
        <end position="503"/>
    </location>
</feature>
<sequence>MRGQSKRPLSGRAISERIHKTTLQPGRRLPPQPTTRKGEVILIESDDDESGDEPEMISELATPSRRTLLSRPTRPTSLRRADGPIVPQHKVSVSTLSRRVDDTRPPASSTRYLGQTREALPKKTGNSEGTSGRKPASGPAITATTTAKKSAWPPPEPFLSQPPHAFPLAVKARIYPATQRPGRQQKGNSGLKTLETFGFQPAASHLPKAATETTPRNSAFAAAALIPTHTTASTALPKLRPVPTPPKREAIQTHGSSSRSCQSLPRTPRHATAVSPRPSVSTTTPAAKPIKQEAGGQLPSSSSSRMARVALLPPRTPENKTSARRAPVVSASPTVGTYGDPYTISSDSDSDGDSDSDSGGGGDNKDSSRDEVREQRRRRSLFPSSPSKGFFAALYTDVAPRNADRIPSYLDTPSSGAELRSCTYRHPLPAVVVATTDNNTRFTARGDGGARLLTATTNTTTTTTANTTTRPWIRTLWPKREEKEDEDEEEREGKGKGEGEGEGKIGPFSAAERRGEQLFRRRVAPGGAREPDNPIPLSLPRPRPRLHPPLPPPPPPPPTPASRATTAAVDAVTPTPKPSNASLSSSSSLSRKTDDNKLTPAVMAMAPPAQIQRRTACPSTATLSDRNQHVKKEEEEEEEAEEEAEEEEEEGEGIAGSQQQQHADHRHQHRHHPTRMQSQDNDGGGGGEIQLPQPARPPKHKHEHKGKRDHDRESKRASRHRNRDRAGWRRQRRRRKREQQRREEESERERRGKAK</sequence>
<feature type="compositionally biased region" description="Acidic residues" evidence="1">
    <location>
        <begin position="44"/>
        <end position="56"/>
    </location>
</feature>
<feature type="compositionally biased region" description="Basic residues" evidence="1">
    <location>
        <begin position="717"/>
        <end position="739"/>
    </location>
</feature>
<feature type="compositionally biased region" description="Basic and acidic residues" evidence="1">
    <location>
        <begin position="740"/>
        <end position="755"/>
    </location>
</feature>
<protein>
    <submittedName>
        <fullName evidence="2">Uncharacterized protein</fullName>
    </submittedName>
</protein>
<evidence type="ECO:0000313" key="3">
    <source>
        <dbReference type="Proteomes" id="UP000054516"/>
    </source>
</evidence>
<gene>
    <name evidence="2" type="ORF">SAMD00023353_3100680</name>
</gene>
<dbReference type="EMBL" id="DF977476">
    <property type="protein sequence ID" value="GAP92075.2"/>
    <property type="molecule type" value="Genomic_DNA"/>
</dbReference>
<feature type="compositionally biased region" description="Low complexity" evidence="1">
    <location>
        <begin position="139"/>
        <end position="151"/>
    </location>
</feature>
<feature type="compositionally biased region" description="Low complexity" evidence="1">
    <location>
        <begin position="561"/>
        <end position="574"/>
    </location>
</feature>
<feature type="region of interest" description="Disordered" evidence="1">
    <location>
        <begin position="1"/>
        <end position="163"/>
    </location>
</feature>
<keyword evidence="3" id="KW-1185">Reference proteome</keyword>
<feature type="region of interest" description="Disordered" evidence="1">
    <location>
        <begin position="232"/>
        <end position="386"/>
    </location>
</feature>
<organism evidence="2">
    <name type="scientific">Rosellinia necatrix</name>
    <name type="common">White root-rot fungus</name>
    <dbReference type="NCBI Taxonomy" id="77044"/>
    <lineage>
        <taxon>Eukaryota</taxon>
        <taxon>Fungi</taxon>
        <taxon>Dikarya</taxon>
        <taxon>Ascomycota</taxon>
        <taxon>Pezizomycotina</taxon>
        <taxon>Sordariomycetes</taxon>
        <taxon>Xylariomycetidae</taxon>
        <taxon>Xylariales</taxon>
        <taxon>Xylariaceae</taxon>
        <taxon>Rosellinia</taxon>
    </lineage>
</organism>
<proteinExistence type="predicted"/>
<feature type="compositionally biased region" description="Polar residues" evidence="1">
    <location>
        <begin position="253"/>
        <end position="265"/>
    </location>
</feature>
<feature type="compositionally biased region" description="Acidic residues" evidence="1">
    <location>
        <begin position="634"/>
        <end position="652"/>
    </location>
</feature>
<accession>A0A1W2TTZ7</accession>
<evidence type="ECO:0000313" key="2">
    <source>
        <dbReference type="EMBL" id="GAP92075.2"/>
    </source>
</evidence>
<feature type="compositionally biased region" description="Basic and acidic residues" evidence="1">
    <location>
        <begin position="363"/>
        <end position="374"/>
    </location>
</feature>
<name>A0A1W2TTZ7_ROSNE</name>
<evidence type="ECO:0000256" key="1">
    <source>
        <dbReference type="SAM" id="MobiDB-lite"/>
    </source>
</evidence>
<feature type="region of interest" description="Disordered" evidence="1">
    <location>
        <begin position="460"/>
        <end position="755"/>
    </location>
</feature>